<evidence type="ECO:0000313" key="2">
    <source>
        <dbReference type="Proteomes" id="UP000188184"/>
    </source>
</evidence>
<organism evidence="1 2">
    <name type="scientific">Planococcus lenghuensis</name>
    <dbReference type="NCBI Taxonomy" id="2213202"/>
    <lineage>
        <taxon>Bacteria</taxon>
        <taxon>Bacillati</taxon>
        <taxon>Bacillota</taxon>
        <taxon>Bacilli</taxon>
        <taxon>Bacillales</taxon>
        <taxon>Caryophanaceae</taxon>
        <taxon>Planococcus</taxon>
    </lineage>
</organism>
<name>A0A1Q2KVH8_9BACL</name>
<reference evidence="1 2" key="1">
    <citation type="submission" date="2017-02" db="EMBL/GenBank/DDBJ databases">
        <title>The complete genomic sequence of a novel cold adapted crude oil-degrading bacterium Planococcus qaidamina Y42.</title>
        <authorList>
            <person name="Yang R."/>
        </authorList>
    </citation>
    <scope>NUCLEOTIDE SEQUENCE [LARGE SCALE GENOMIC DNA]</scope>
    <source>
        <strain evidence="1 2">Y42</strain>
    </source>
</reference>
<dbReference type="Proteomes" id="UP000188184">
    <property type="component" value="Chromosome"/>
</dbReference>
<gene>
    <name evidence="1" type="ORF">B0X71_03110</name>
</gene>
<dbReference type="AlphaFoldDB" id="A0A1Q2KVH8"/>
<dbReference type="KEGG" id="pmar:B0X71_03110"/>
<dbReference type="Gene3D" id="2.60.120.10">
    <property type="entry name" value="Jelly Rolls"/>
    <property type="match status" value="1"/>
</dbReference>
<evidence type="ECO:0000313" key="1">
    <source>
        <dbReference type="EMBL" id="AQQ52200.1"/>
    </source>
</evidence>
<protein>
    <submittedName>
        <fullName evidence="1">Uncharacterized protein</fullName>
    </submittedName>
</protein>
<sequence length="71" mass="8230">MPSKGTIAHTKRIADASDVIKELVTVEIERQQHKLTEHQSLMFDANKPPYWFNYTKEIVQFLVVSSRNTVN</sequence>
<accession>A0A1Q2KVH8</accession>
<dbReference type="InterPro" id="IPR014710">
    <property type="entry name" value="RmlC-like_jellyroll"/>
</dbReference>
<dbReference type="EMBL" id="CP019640">
    <property type="protein sequence ID" value="AQQ52200.1"/>
    <property type="molecule type" value="Genomic_DNA"/>
</dbReference>
<dbReference type="RefSeq" id="WP_077588071.1">
    <property type="nucleotide sequence ID" value="NZ_CP019640.1"/>
</dbReference>
<dbReference type="SUPFAM" id="SSF51182">
    <property type="entry name" value="RmlC-like cupins"/>
    <property type="match status" value="1"/>
</dbReference>
<dbReference type="OrthoDB" id="34624at2"/>
<dbReference type="InterPro" id="IPR011051">
    <property type="entry name" value="RmlC_Cupin_sf"/>
</dbReference>
<proteinExistence type="predicted"/>
<keyword evidence="2" id="KW-1185">Reference proteome</keyword>